<reference evidence="1" key="1">
    <citation type="submission" date="2022-11" db="EMBL/GenBank/DDBJ databases">
        <title>Centuries of genome instability and evolution in soft-shell clam transmissible cancer (bioRxiv).</title>
        <authorList>
            <person name="Hart S.F.M."/>
            <person name="Yonemitsu M.A."/>
            <person name="Giersch R.M."/>
            <person name="Beal B.F."/>
            <person name="Arriagada G."/>
            <person name="Davis B.W."/>
            <person name="Ostrander E.A."/>
            <person name="Goff S.P."/>
            <person name="Metzger M.J."/>
        </authorList>
    </citation>
    <scope>NUCLEOTIDE SEQUENCE</scope>
    <source>
        <strain evidence="1">MELC-2E11</strain>
        <tissue evidence="1">Siphon/mantle</tissue>
    </source>
</reference>
<sequence length="166" mass="18246">MFEAIQSITPGQSGKFKEMFHTRKLSVHGSVETCILNFSSVVTVFIEEKSPTDNHMQVPVGAPLHGRCSLSTGYSVKTDDIEFSECNPLLATAVQTIEKVRGLVWSPINAVFKQRHGYIIRDANKQQREAVSICETFSAGVISSMHGQFADNDDGSILTSMFFVVG</sequence>
<evidence type="ECO:0000313" key="1">
    <source>
        <dbReference type="EMBL" id="WAR23660.1"/>
    </source>
</evidence>
<proteinExistence type="predicted"/>
<evidence type="ECO:0000313" key="2">
    <source>
        <dbReference type="Proteomes" id="UP001164746"/>
    </source>
</evidence>
<feature type="non-terminal residue" evidence="1">
    <location>
        <position position="1"/>
    </location>
</feature>
<dbReference type="Proteomes" id="UP001164746">
    <property type="component" value="Chromosome 13"/>
</dbReference>
<name>A0ABY7FN78_MYAAR</name>
<accession>A0ABY7FN78</accession>
<dbReference type="EMBL" id="CP111024">
    <property type="protein sequence ID" value="WAR23660.1"/>
    <property type="molecule type" value="Genomic_DNA"/>
</dbReference>
<keyword evidence="2" id="KW-1185">Reference proteome</keyword>
<gene>
    <name evidence="1" type="ORF">MAR_037329</name>
</gene>
<organism evidence="1 2">
    <name type="scientific">Mya arenaria</name>
    <name type="common">Soft-shell clam</name>
    <dbReference type="NCBI Taxonomy" id="6604"/>
    <lineage>
        <taxon>Eukaryota</taxon>
        <taxon>Metazoa</taxon>
        <taxon>Spiralia</taxon>
        <taxon>Lophotrochozoa</taxon>
        <taxon>Mollusca</taxon>
        <taxon>Bivalvia</taxon>
        <taxon>Autobranchia</taxon>
        <taxon>Heteroconchia</taxon>
        <taxon>Euheterodonta</taxon>
        <taxon>Imparidentia</taxon>
        <taxon>Neoheterodontei</taxon>
        <taxon>Myida</taxon>
        <taxon>Myoidea</taxon>
        <taxon>Myidae</taxon>
        <taxon>Mya</taxon>
    </lineage>
</organism>
<protein>
    <submittedName>
        <fullName evidence="1">Uncharacterized protein</fullName>
    </submittedName>
</protein>